<feature type="transmembrane region" description="Helical" evidence="7">
    <location>
        <begin position="517"/>
        <end position="536"/>
    </location>
</feature>
<feature type="transmembrane region" description="Helical" evidence="7">
    <location>
        <begin position="491"/>
        <end position="511"/>
    </location>
</feature>
<name>A0A8J3VY75_9ACTN</name>
<feature type="transmembrane region" description="Helical" evidence="7">
    <location>
        <begin position="295"/>
        <end position="317"/>
    </location>
</feature>
<evidence type="ECO:0000256" key="4">
    <source>
        <dbReference type="ARBA" id="ARBA00022989"/>
    </source>
</evidence>
<feature type="transmembrane region" description="Helical" evidence="7">
    <location>
        <begin position="348"/>
        <end position="364"/>
    </location>
</feature>
<dbReference type="InterPro" id="IPR036866">
    <property type="entry name" value="RibonucZ/Hydroxyglut_hydro"/>
</dbReference>
<dbReference type="Pfam" id="PF00753">
    <property type="entry name" value="Lactamase_B"/>
    <property type="match status" value="1"/>
</dbReference>
<proteinExistence type="predicted"/>
<gene>
    <name evidence="9" type="ORF">Mth01_09090</name>
</gene>
<evidence type="ECO:0000256" key="7">
    <source>
        <dbReference type="SAM" id="Phobius"/>
    </source>
</evidence>
<dbReference type="RefSeq" id="WP_204011691.1">
    <property type="nucleotide sequence ID" value="NZ_BOOG01000009.1"/>
</dbReference>
<evidence type="ECO:0000313" key="9">
    <source>
        <dbReference type="EMBL" id="GIH68656.1"/>
    </source>
</evidence>
<keyword evidence="3 7" id="KW-0812">Transmembrane</keyword>
<feature type="transmembrane region" description="Helical" evidence="7">
    <location>
        <begin position="462"/>
        <end position="484"/>
    </location>
</feature>
<evidence type="ECO:0000256" key="3">
    <source>
        <dbReference type="ARBA" id="ARBA00022692"/>
    </source>
</evidence>
<evidence type="ECO:0000259" key="8">
    <source>
        <dbReference type="SMART" id="SM00849"/>
    </source>
</evidence>
<dbReference type="EMBL" id="BOOG01000009">
    <property type="protein sequence ID" value="GIH68656.1"/>
    <property type="molecule type" value="Genomic_DNA"/>
</dbReference>
<dbReference type="SMART" id="SM00849">
    <property type="entry name" value="Lactamase_B"/>
    <property type="match status" value="1"/>
</dbReference>
<dbReference type="SUPFAM" id="SSF56281">
    <property type="entry name" value="Metallo-hydrolase/oxidoreductase"/>
    <property type="match status" value="1"/>
</dbReference>
<feature type="transmembrane region" description="Helical" evidence="7">
    <location>
        <begin position="324"/>
        <end position="342"/>
    </location>
</feature>
<feature type="transmembrane region" description="Helical" evidence="7">
    <location>
        <begin position="371"/>
        <end position="388"/>
    </location>
</feature>
<feature type="region of interest" description="Disordered" evidence="6">
    <location>
        <begin position="1"/>
        <end position="31"/>
    </location>
</feature>
<dbReference type="InterPro" id="IPR052159">
    <property type="entry name" value="Competence_DNA_uptake"/>
</dbReference>
<dbReference type="Pfam" id="PF03772">
    <property type="entry name" value="Competence"/>
    <property type="match status" value="1"/>
</dbReference>
<accession>A0A8J3VY75</accession>
<dbReference type="InterPro" id="IPR035681">
    <property type="entry name" value="ComA-like_MBL"/>
</dbReference>
<dbReference type="Gene3D" id="3.60.15.10">
    <property type="entry name" value="Ribonuclease Z/Hydroxyacylglutathione hydrolase-like"/>
    <property type="match status" value="1"/>
</dbReference>
<dbReference type="AlphaFoldDB" id="A0A8J3VY75"/>
<organism evidence="9 10">
    <name type="scientific">Sphaerimonospora thailandensis</name>
    <dbReference type="NCBI Taxonomy" id="795644"/>
    <lineage>
        <taxon>Bacteria</taxon>
        <taxon>Bacillati</taxon>
        <taxon>Actinomycetota</taxon>
        <taxon>Actinomycetes</taxon>
        <taxon>Streptosporangiales</taxon>
        <taxon>Streptosporangiaceae</taxon>
        <taxon>Sphaerimonospora</taxon>
    </lineage>
</organism>
<feature type="transmembrane region" description="Helical" evidence="7">
    <location>
        <begin position="41"/>
        <end position="60"/>
    </location>
</feature>
<evidence type="ECO:0000256" key="6">
    <source>
        <dbReference type="SAM" id="MobiDB-lite"/>
    </source>
</evidence>
<dbReference type="PANTHER" id="PTHR30619">
    <property type="entry name" value="DNA INTERNALIZATION/COMPETENCE PROTEIN COMEC/REC2"/>
    <property type="match status" value="1"/>
</dbReference>
<dbReference type="InterPro" id="IPR004477">
    <property type="entry name" value="ComEC_N"/>
</dbReference>
<evidence type="ECO:0000256" key="5">
    <source>
        <dbReference type="ARBA" id="ARBA00023136"/>
    </source>
</evidence>
<comment type="subcellular location">
    <subcellularLocation>
        <location evidence="1">Cell membrane</location>
        <topology evidence="1">Multi-pass membrane protein</topology>
    </subcellularLocation>
</comment>
<dbReference type="InterPro" id="IPR001279">
    <property type="entry name" value="Metallo-B-lactamas"/>
</dbReference>
<sequence length="837" mass="85504">MTGARPIRPGSNPVSGGDRGPDDSGPDSVGSDGRVAAVRRLSAVLVAPAVAVWLTALVLLGCPAAAGAWVATTSALAAPVAWAACRRWARSEAGRSARGTALARVSAGVLVCVAAASAVVAFKVHSVRTGPVPDLAARGVTVTAEAVITDDPRIRQRRGGVTRRDSVVVEARLVVVDTPETRFRVDVPVVMFGSGPGWTELLPSQRIRIRGRLAPADPGELTAALMLVRGPPQQPDSPDAGPSLIQRGAGALRAGLREASDVLSPDQRGLLPGLVVGDVSRMDDQVRRDLKTAGLSHLTAVSGSNLAIIAGAALLITRWAGLPLPVRAALAIAVMIGFAVVARPSPSVLRALVMGSVAAVALGTGRSRDGVAALSATVLALILVNPGLAREYGFALSVAATGGILVLAPRWRDRLARRMPVLVAEALAVPTAAQAAVTPVLVLMAGTLDLVAIPANLLAEPAVAPATVLGFAAALVAPISMPLAQLLVRPAGLAVGWIIGVAERAAALPFATVSWPGGLPGVALLASAAVLGWFVLRRPTGRRIAIAVVIGALVTVLVVRRVAAPWPPPGWLLVACDVGQGDALAMSAGPGEAVVVDTGPDPGPADRCLRDLGVRKVPLMVLTHPHLDHVGGLAGVLRGRAVGAAVVSPGRVPEGEAARVSRDLRERGIPEWVVTPGTRWRFGGSDGTLELTVLAPGDGEARQGPGEGAIANNASVVLVARWSGAAGNVIGSALLAGDLETEAQDALLRQGVPRVDVLKVAHHGSSRQDPGFLAATGARAALISVGATNDYGHPAPLTMRRLAWLGMRAYRTDLSGDLAVVESGGRLAVVPRGHRTT</sequence>
<evidence type="ECO:0000256" key="1">
    <source>
        <dbReference type="ARBA" id="ARBA00004651"/>
    </source>
</evidence>
<feature type="transmembrane region" description="Helical" evidence="7">
    <location>
        <begin position="101"/>
        <end position="122"/>
    </location>
</feature>
<dbReference type="NCBIfam" id="TIGR00360">
    <property type="entry name" value="ComEC_N-term"/>
    <property type="match status" value="1"/>
</dbReference>
<dbReference type="GO" id="GO:0005886">
    <property type="term" value="C:plasma membrane"/>
    <property type="evidence" value="ECO:0007669"/>
    <property type="project" value="UniProtKB-SubCell"/>
</dbReference>
<keyword evidence="5 7" id="KW-0472">Membrane</keyword>
<comment type="caution">
    <text evidence="9">The sequence shown here is derived from an EMBL/GenBank/DDBJ whole genome shotgun (WGS) entry which is preliminary data.</text>
</comment>
<feature type="domain" description="Metallo-beta-lactamase" evidence="8">
    <location>
        <begin position="580"/>
        <end position="762"/>
    </location>
</feature>
<evidence type="ECO:0000313" key="10">
    <source>
        <dbReference type="Proteomes" id="UP000610966"/>
    </source>
</evidence>
<reference evidence="9" key="1">
    <citation type="submission" date="2021-01" db="EMBL/GenBank/DDBJ databases">
        <title>Whole genome shotgun sequence of Sphaerimonospora thailandensis NBRC 107569.</title>
        <authorList>
            <person name="Komaki H."/>
            <person name="Tamura T."/>
        </authorList>
    </citation>
    <scope>NUCLEOTIDE SEQUENCE</scope>
    <source>
        <strain evidence="9">NBRC 107569</strain>
    </source>
</reference>
<dbReference type="Proteomes" id="UP000610966">
    <property type="component" value="Unassembled WGS sequence"/>
</dbReference>
<keyword evidence="4 7" id="KW-1133">Transmembrane helix</keyword>
<dbReference type="CDD" id="cd07731">
    <property type="entry name" value="ComA-like_MBL-fold"/>
    <property type="match status" value="1"/>
</dbReference>
<keyword evidence="10" id="KW-1185">Reference proteome</keyword>
<keyword evidence="2" id="KW-1003">Cell membrane</keyword>
<feature type="transmembrane region" description="Helical" evidence="7">
    <location>
        <begin position="423"/>
        <end position="442"/>
    </location>
</feature>
<protein>
    <submittedName>
        <fullName evidence="9">Membrane protein</fullName>
    </submittedName>
</protein>
<dbReference type="PANTHER" id="PTHR30619:SF1">
    <property type="entry name" value="RECOMBINATION PROTEIN 2"/>
    <property type="match status" value="1"/>
</dbReference>
<feature type="transmembrane region" description="Helical" evidence="7">
    <location>
        <begin position="543"/>
        <end position="563"/>
    </location>
</feature>
<evidence type="ECO:0000256" key="2">
    <source>
        <dbReference type="ARBA" id="ARBA00022475"/>
    </source>
</evidence>